<keyword evidence="4" id="KW-1185">Reference proteome</keyword>
<evidence type="ECO:0000313" key="5">
    <source>
        <dbReference type="RefSeq" id="XP_072840055.1"/>
    </source>
</evidence>
<dbReference type="PANTHER" id="PTHR22574">
    <property type="match status" value="1"/>
</dbReference>
<evidence type="ECO:0000256" key="1">
    <source>
        <dbReference type="ARBA" id="ARBA00038379"/>
    </source>
</evidence>
<feature type="region of interest" description="Disordered" evidence="2">
    <location>
        <begin position="1"/>
        <end position="29"/>
    </location>
</feature>
<feature type="domain" description="Golgi associated RAB2 interactor protein-like Rab2B-binding" evidence="3">
    <location>
        <begin position="127"/>
        <end position="189"/>
    </location>
</feature>
<dbReference type="PANTHER" id="PTHR22574:SF2">
    <property type="entry name" value="GOLGI-ASSOCIATED RAB2 INTERACTOR PROTEIN 3"/>
    <property type="match status" value="1"/>
</dbReference>
<organism evidence="4 5">
    <name type="scientific">Pogona vitticeps</name>
    <name type="common">central bearded dragon</name>
    <dbReference type="NCBI Taxonomy" id="103695"/>
    <lineage>
        <taxon>Eukaryota</taxon>
        <taxon>Metazoa</taxon>
        <taxon>Chordata</taxon>
        <taxon>Craniata</taxon>
        <taxon>Vertebrata</taxon>
        <taxon>Euteleostomi</taxon>
        <taxon>Lepidosauria</taxon>
        <taxon>Squamata</taxon>
        <taxon>Bifurcata</taxon>
        <taxon>Unidentata</taxon>
        <taxon>Episquamata</taxon>
        <taxon>Toxicofera</taxon>
        <taxon>Iguania</taxon>
        <taxon>Acrodonta</taxon>
        <taxon>Agamidae</taxon>
        <taxon>Amphibolurinae</taxon>
        <taxon>Pogona</taxon>
    </lineage>
</organism>
<feature type="compositionally biased region" description="Basic residues" evidence="2">
    <location>
        <begin position="327"/>
        <end position="338"/>
    </location>
</feature>
<dbReference type="Proteomes" id="UP001652642">
    <property type="component" value="Chromosome 15"/>
</dbReference>
<feature type="region of interest" description="Disordered" evidence="2">
    <location>
        <begin position="243"/>
        <end position="368"/>
    </location>
</feature>
<evidence type="ECO:0000256" key="2">
    <source>
        <dbReference type="SAM" id="MobiDB-lite"/>
    </source>
</evidence>
<feature type="compositionally biased region" description="Low complexity" evidence="2">
    <location>
        <begin position="249"/>
        <end position="259"/>
    </location>
</feature>
<comment type="similarity">
    <text evidence="1">Belongs to the GARIN family.</text>
</comment>
<sequence length="368" mass="41015">MAPELRSLSVKPQAWNHKMTTAKSKTPPAVASQGLFNTAMGPLQRQLRTGEYNLFKWASMFESDFVQVGKRGGTLDVHNQVRQVRVAIAATSPGLKLPNVLLMARQILPHEQPPPHQARFRYPNARFELTRLFPLCFVKISIHDLEKKQLRFKMATGRTFYLQLCPSLDNQPDNFESWVKVVHLLRPPSKFSQEPPDLDPKESWISLATPCSGESLLHPVADLTRPLPQDAESTILDKLSTVAEEDQGNSNPSESSESPYANLSFAGGPPPTSNPSPGSERNLEAETPPPSEGEQAQERFGASPKGTKGEKPKDRPVANRRSSSLSKPRRSHSSKRAVSRSPSKISSLKLEFHKLHKRMAKKAKENQR</sequence>
<feature type="compositionally biased region" description="Basic and acidic residues" evidence="2">
    <location>
        <begin position="307"/>
        <end position="317"/>
    </location>
</feature>
<gene>
    <name evidence="5" type="primary">LOC110088141</name>
</gene>
<accession>A0ABM5F3T1</accession>
<evidence type="ECO:0000259" key="3">
    <source>
        <dbReference type="Pfam" id="PF12480"/>
    </source>
</evidence>
<dbReference type="InterPro" id="IPR022168">
    <property type="entry name" value="GARIL-like_Rab2B-bd"/>
</dbReference>
<proteinExistence type="inferred from homology"/>
<name>A0ABM5F3T1_9SAUR</name>
<dbReference type="Pfam" id="PF12480">
    <property type="entry name" value="GARIL_Rab2_bd"/>
    <property type="match status" value="1"/>
</dbReference>
<protein>
    <submittedName>
        <fullName evidence="5">Golgi-associated RAB2 interactor protein 1A-like isoform X1</fullName>
    </submittedName>
</protein>
<dbReference type="RefSeq" id="XP_072840055.1">
    <property type="nucleotide sequence ID" value="XM_072983954.1"/>
</dbReference>
<reference evidence="5" key="1">
    <citation type="submission" date="2025-08" db="UniProtKB">
        <authorList>
            <consortium name="RefSeq"/>
        </authorList>
    </citation>
    <scope>IDENTIFICATION</scope>
</reference>
<dbReference type="GeneID" id="110088141"/>
<evidence type="ECO:0000313" key="4">
    <source>
        <dbReference type="Proteomes" id="UP001652642"/>
    </source>
</evidence>